<dbReference type="RefSeq" id="WP_154328136.1">
    <property type="nucleotide sequence ID" value="NZ_CP045696.1"/>
</dbReference>
<evidence type="ECO:0000313" key="4">
    <source>
        <dbReference type="Proteomes" id="UP000483362"/>
    </source>
</evidence>
<sequence length="302" mass="33973">MRKILYFVAALVVMAGIASMSSCKKDKAEVAKVNQDSIDNLALTDSLATIRAEKDTLAALMMEVSDGMNQILDMQNQMSVENLNSDSPDKKIQLRNNILAIQQGIVEQKQRVAQLEKRLKQSTNYSDAMKKQIASLKQQLDHQESIINSLTAQLQAAHVTIKNLNTKVDSLNTENAHVTSAYNSASARAQEETQRANNLVNEMNVCYYVVGSKKELKRQKIIETGFLKKTRVMEGDFTQSYFTKADKRTLNRIALHSKKAEIMSRHPSGSYVIEDEGGQKVLKITNPSRFWELSNYLVVKIK</sequence>
<reference evidence="3 4" key="1">
    <citation type="submission" date="2019-08" db="EMBL/GenBank/DDBJ databases">
        <title>In-depth cultivation of the pig gut microbiome towards novel bacterial diversity and tailored functional studies.</title>
        <authorList>
            <person name="Wylensek D."/>
            <person name="Hitch T.C.A."/>
            <person name="Clavel T."/>
        </authorList>
    </citation>
    <scope>NUCLEOTIDE SEQUENCE [LARGE SCALE GENOMIC DNA]</scope>
    <source>
        <strain evidence="3 4">Oil-RF-744-WCA-WT-10</strain>
    </source>
</reference>
<gene>
    <name evidence="3" type="ORF">FYJ29_13180</name>
</gene>
<feature type="chain" id="PRO_5026729892" description="Lipoprotein" evidence="2">
    <location>
        <begin position="25"/>
        <end position="302"/>
    </location>
</feature>
<evidence type="ECO:0000313" key="3">
    <source>
        <dbReference type="EMBL" id="MSS18701.1"/>
    </source>
</evidence>
<organism evidence="3 4">
    <name type="scientific">Sodaliphilus pleomorphus</name>
    <dbReference type="NCBI Taxonomy" id="2606626"/>
    <lineage>
        <taxon>Bacteria</taxon>
        <taxon>Pseudomonadati</taxon>
        <taxon>Bacteroidota</taxon>
        <taxon>Bacteroidia</taxon>
        <taxon>Bacteroidales</taxon>
        <taxon>Muribaculaceae</taxon>
        <taxon>Sodaliphilus</taxon>
    </lineage>
</organism>
<keyword evidence="1" id="KW-0175">Coiled coil</keyword>
<dbReference type="EMBL" id="VULT01000030">
    <property type="protein sequence ID" value="MSS18701.1"/>
    <property type="molecule type" value="Genomic_DNA"/>
</dbReference>
<accession>A0A6L5XGP7</accession>
<feature type="signal peptide" evidence="2">
    <location>
        <begin position="1"/>
        <end position="24"/>
    </location>
</feature>
<keyword evidence="4" id="KW-1185">Reference proteome</keyword>
<protein>
    <recommendedName>
        <fullName evidence="5">Lipoprotein</fullName>
    </recommendedName>
</protein>
<proteinExistence type="predicted"/>
<evidence type="ECO:0000256" key="1">
    <source>
        <dbReference type="SAM" id="Coils"/>
    </source>
</evidence>
<evidence type="ECO:0000256" key="2">
    <source>
        <dbReference type="SAM" id="SignalP"/>
    </source>
</evidence>
<keyword evidence="2" id="KW-0732">Signal</keyword>
<evidence type="ECO:0008006" key="5">
    <source>
        <dbReference type="Google" id="ProtNLM"/>
    </source>
</evidence>
<dbReference type="AlphaFoldDB" id="A0A6L5XGP7"/>
<dbReference type="Proteomes" id="UP000483362">
    <property type="component" value="Unassembled WGS sequence"/>
</dbReference>
<comment type="caution">
    <text evidence="3">The sequence shown here is derived from an EMBL/GenBank/DDBJ whole genome shotgun (WGS) entry which is preliminary data.</text>
</comment>
<feature type="coiled-coil region" evidence="1">
    <location>
        <begin position="98"/>
        <end position="202"/>
    </location>
</feature>
<dbReference type="Gene3D" id="1.10.287.1490">
    <property type="match status" value="1"/>
</dbReference>
<name>A0A6L5XGP7_9BACT</name>
<dbReference type="PROSITE" id="PS51257">
    <property type="entry name" value="PROKAR_LIPOPROTEIN"/>
    <property type="match status" value="1"/>
</dbReference>